<evidence type="ECO:0000313" key="2">
    <source>
        <dbReference type="EMBL" id="KAF5384499.1"/>
    </source>
</evidence>
<name>A0A8H5HJT2_9AGAR</name>
<evidence type="ECO:0000313" key="3">
    <source>
        <dbReference type="Proteomes" id="UP000518752"/>
    </source>
</evidence>
<organism evidence="2 3">
    <name type="scientific">Collybiopsis confluens</name>
    <dbReference type="NCBI Taxonomy" id="2823264"/>
    <lineage>
        <taxon>Eukaryota</taxon>
        <taxon>Fungi</taxon>
        <taxon>Dikarya</taxon>
        <taxon>Basidiomycota</taxon>
        <taxon>Agaricomycotina</taxon>
        <taxon>Agaricomycetes</taxon>
        <taxon>Agaricomycetidae</taxon>
        <taxon>Agaricales</taxon>
        <taxon>Marasmiineae</taxon>
        <taxon>Omphalotaceae</taxon>
        <taxon>Collybiopsis</taxon>
    </lineage>
</organism>
<gene>
    <name evidence="2" type="ORF">D9757_006415</name>
</gene>
<keyword evidence="3" id="KW-1185">Reference proteome</keyword>
<feature type="signal peptide" evidence="1">
    <location>
        <begin position="1"/>
        <end position="26"/>
    </location>
</feature>
<reference evidence="2 3" key="1">
    <citation type="journal article" date="2020" name="ISME J.">
        <title>Uncovering the hidden diversity of litter-decomposition mechanisms in mushroom-forming fungi.</title>
        <authorList>
            <person name="Floudas D."/>
            <person name="Bentzer J."/>
            <person name="Ahren D."/>
            <person name="Johansson T."/>
            <person name="Persson P."/>
            <person name="Tunlid A."/>
        </authorList>
    </citation>
    <scope>NUCLEOTIDE SEQUENCE [LARGE SCALE GENOMIC DNA]</scope>
    <source>
        <strain evidence="2 3">CBS 406.79</strain>
    </source>
</reference>
<evidence type="ECO:0000256" key="1">
    <source>
        <dbReference type="SAM" id="SignalP"/>
    </source>
</evidence>
<feature type="chain" id="PRO_5034840510" evidence="1">
    <location>
        <begin position="27"/>
        <end position="399"/>
    </location>
</feature>
<protein>
    <submittedName>
        <fullName evidence="2">Uncharacterized protein</fullName>
    </submittedName>
</protein>
<dbReference type="Proteomes" id="UP000518752">
    <property type="component" value="Unassembled WGS sequence"/>
</dbReference>
<dbReference type="AlphaFoldDB" id="A0A8H5HJT2"/>
<accession>A0A8H5HJT2</accession>
<sequence length="399" mass="43956">MLLASYFSALVLSIVLKFWFIPNPQSISSPKHCLSYSNSSLDDLITCLDAFTVPPNYYNVSSYQAAQPTDTELEAWKDVIWSMLDTQAGDCSDIILPEALDKYYALTPFFDLNSTTSYCALFETTSAPVVSDYQNYTYVKGWGVFVVPASPGRNGSRHVHISAPHPQADIFTSQQAAAIFALARTKSLLISGRFRSAFRMKTECITTTKQLYYKTDPTHDVNEPFHAANRVILEWQTVNGGCPSKTCAYVQMHGKGASSCPDDTIFISSGLGASPSSIAWYTNTTLDIPARRLRDAARSVFLSSSSFPSPSIWRDISLPSDSSTCTILTATSNVFGRLVNGVPENTVCTTAAEPLSGNVTGQFVHIEQAIVSREREMYEMWAEVFRMTWSGADEGEEVV</sequence>
<proteinExistence type="predicted"/>
<comment type="caution">
    <text evidence="2">The sequence shown here is derived from an EMBL/GenBank/DDBJ whole genome shotgun (WGS) entry which is preliminary data.</text>
</comment>
<dbReference type="EMBL" id="JAACJN010000043">
    <property type="protein sequence ID" value="KAF5384499.1"/>
    <property type="molecule type" value="Genomic_DNA"/>
</dbReference>
<keyword evidence="1" id="KW-0732">Signal</keyword>
<dbReference type="OrthoDB" id="5803672at2759"/>